<dbReference type="HOGENOM" id="CLU_025810_3_0_6"/>
<keyword evidence="5 8" id="KW-0378">Hydrolase</keyword>
<dbReference type="AlphaFoldDB" id="A0A097R5I0"/>
<dbReference type="SUPFAM" id="SSF53927">
    <property type="entry name" value="Cytidine deaminase-like"/>
    <property type="match status" value="1"/>
</dbReference>
<comment type="catalytic activity">
    <reaction evidence="7 8">
        <text>adenosine(34) in tRNA + H2O + H(+) = inosine(34) in tRNA + NH4(+)</text>
        <dbReference type="Rhea" id="RHEA:43168"/>
        <dbReference type="Rhea" id="RHEA-COMP:10373"/>
        <dbReference type="Rhea" id="RHEA-COMP:10374"/>
        <dbReference type="ChEBI" id="CHEBI:15377"/>
        <dbReference type="ChEBI" id="CHEBI:15378"/>
        <dbReference type="ChEBI" id="CHEBI:28938"/>
        <dbReference type="ChEBI" id="CHEBI:74411"/>
        <dbReference type="ChEBI" id="CHEBI:82852"/>
        <dbReference type="EC" id="3.5.4.33"/>
    </reaction>
</comment>
<feature type="active site" description="Proton donor" evidence="8">
    <location>
        <position position="57"/>
    </location>
</feature>
<dbReference type="PATRIC" id="fig|1453496.5.peg.3555"/>
<feature type="domain" description="CMP/dCMP-type deaminase" evidence="10">
    <location>
        <begin position="4"/>
        <end position="115"/>
    </location>
</feature>
<evidence type="ECO:0000313" key="12">
    <source>
        <dbReference type="Proteomes" id="UP000029986"/>
    </source>
</evidence>
<dbReference type="PANTHER" id="PTHR11079:SF202">
    <property type="entry name" value="TRNA-SPECIFIC ADENOSINE DEAMINASE"/>
    <property type="match status" value="1"/>
</dbReference>
<protein>
    <recommendedName>
        <fullName evidence="8">tRNA-specific adenosine deaminase</fullName>
        <ecNumber evidence="8">3.5.4.33</ecNumber>
    </recommendedName>
</protein>
<proteinExistence type="inferred from homology"/>
<organism evidence="11 12">
    <name type="scientific">Hafnia alvei FB1</name>
    <dbReference type="NCBI Taxonomy" id="1453496"/>
    <lineage>
        <taxon>Bacteria</taxon>
        <taxon>Pseudomonadati</taxon>
        <taxon>Pseudomonadota</taxon>
        <taxon>Gammaproteobacteria</taxon>
        <taxon>Enterobacterales</taxon>
        <taxon>Hafniaceae</taxon>
        <taxon>Hafnia</taxon>
    </lineage>
</organism>
<dbReference type="GO" id="GO:0002100">
    <property type="term" value="P:tRNA wobble adenosine to inosine editing"/>
    <property type="evidence" value="ECO:0007669"/>
    <property type="project" value="UniProtKB-UniRule"/>
</dbReference>
<dbReference type="KEGG" id="hav:AT03_17305"/>
<dbReference type="InterPro" id="IPR002125">
    <property type="entry name" value="CMP_dCMP_dom"/>
</dbReference>
<evidence type="ECO:0000256" key="8">
    <source>
        <dbReference type="HAMAP-Rule" id="MF_00972"/>
    </source>
</evidence>
<dbReference type="InterPro" id="IPR028883">
    <property type="entry name" value="tRNA_aden_deaminase"/>
</dbReference>
<comment type="function">
    <text evidence="8">Catalyzes the deamination of adenosine to inosine at the wobble position 34 of tRNA(Arg2).</text>
</comment>
<keyword evidence="12" id="KW-1185">Reference proteome</keyword>
<evidence type="ECO:0000256" key="5">
    <source>
        <dbReference type="ARBA" id="ARBA00022801"/>
    </source>
</evidence>
<dbReference type="FunFam" id="3.40.140.10:FF:000005">
    <property type="entry name" value="tRNA-specific adenosine deaminase"/>
    <property type="match status" value="1"/>
</dbReference>
<dbReference type="EMBL" id="CP009706">
    <property type="protein sequence ID" value="AIU73977.1"/>
    <property type="molecule type" value="Genomic_DNA"/>
</dbReference>
<evidence type="ECO:0000256" key="2">
    <source>
        <dbReference type="ARBA" id="ARBA00011738"/>
    </source>
</evidence>
<dbReference type="PROSITE" id="PS00903">
    <property type="entry name" value="CYT_DCMP_DEAMINASES_1"/>
    <property type="match status" value="1"/>
</dbReference>
<dbReference type="Proteomes" id="UP000029986">
    <property type="component" value="Chromosome"/>
</dbReference>
<dbReference type="PROSITE" id="PS51747">
    <property type="entry name" value="CYT_DCMP_DEAMINASES_2"/>
    <property type="match status" value="1"/>
</dbReference>
<reference evidence="11 12" key="1">
    <citation type="journal article" date="2014" name="Gut Pathog.">
        <title>Gene clusters of Hafnia alvei strain FB1 important in survival and pathogenesis: a draft genome perspective.</title>
        <authorList>
            <person name="Tan J.Y."/>
            <person name="Yin W.F."/>
            <person name="Chan K.G."/>
        </authorList>
    </citation>
    <scope>NUCLEOTIDE SEQUENCE [LARGE SCALE GENOMIC DNA]</scope>
    <source>
        <strain evidence="11 12">FB1</strain>
    </source>
</reference>
<dbReference type="InterPro" id="IPR058535">
    <property type="entry name" value="MafB19-deam"/>
</dbReference>
<evidence type="ECO:0000256" key="3">
    <source>
        <dbReference type="ARBA" id="ARBA00022694"/>
    </source>
</evidence>
<keyword evidence="3 8" id="KW-0819">tRNA processing</keyword>
<dbReference type="eggNOG" id="COG0590">
    <property type="taxonomic scope" value="Bacteria"/>
</dbReference>
<dbReference type="InterPro" id="IPR016193">
    <property type="entry name" value="Cytidine_deaminase-like"/>
</dbReference>
<name>A0A097R5I0_HAFAL</name>
<evidence type="ECO:0000256" key="7">
    <source>
        <dbReference type="ARBA" id="ARBA00048045"/>
    </source>
</evidence>
<accession>A0A097R5I0</accession>
<keyword evidence="6 8" id="KW-0862">Zinc</keyword>
<keyword evidence="4 8" id="KW-0479">Metal-binding</keyword>
<dbReference type="GO" id="GO:0008270">
    <property type="term" value="F:zinc ion binding"/>
    <property type="evidence" value="ECO:0007669"/>
    <property type="project" value="UniProtKB-UniRule"/>
</dbReference>
<evidence type="ECO:0000256" key="9">
    <source>
        <dbReference type="SAM" id="MobiDB-lite"/>
    </source>
</evidence>
<comment type="similarity">
    <text evidence="1">Belongs to the cytidine and deoxycytidylate deaminase family. ADAT2 subfamily.</text>
</comment>
<evidence type="ECO:0000259" key="10">
    <source>
        <dbReference type="PROSITE" id="PS51747"/>
    </source>
</evidence>
<evidence type="ECO:0000256" key="1">
    <source>
        <dbReference type="ARBA" id="ARBA00010669"/>
    </source>
</evidence>
<dbReference type="HAMAP" id="MF_00972">
    <property type="entry name" value="tRNA_aden_deaminase"/>
    <property type="match status" value="1"/>
</dbReference>
<sequence>MSELNDAYWMKQALALAQKAWDQGEVPVGAILVLDDKVIGQGWNRPITRHDPTAHAEIMALQQGGQIVQNYRLLNATLYVTLEPCVMCAGAMVHSRIKRLVYGASDLKTGAAGSLLDILRHPGMNHQIEIASGVLATECSDMLSQFFQQRREQKKAEREARRQNLSGSTD</sequence>
<dbReference type="Pfam" id="PF14437">
    <property type="entry name" value="MafB19-deam"/>
    <property type="match status" value="1"/>
</dbReference>
<dbReference type="InterPro" id="IPR016192">
    <property type="entry name" value="APOBEC/CMP_deaminase_Zn-bd"/>
</dbReference>
<evidence type="ECO:0000256" key="6">
    <source>
        <dbReference type="ARBA" id="ARBA00022833"/>
    </source>
</evidence>
<dbReference type="GO" id="GO:0052717">
    <property type="term" value="F:tRNA-specific adenosine-34 deaminase activity"/>
    <property type="evidence" value="ECO:0007669"/>
    <property type="project" value="UniProtKB-UniRule"/>
</dbReference>
<evidence type="ECO:0000313" key="11">
    <source>
        <dbReference type="EMBL" id="AIU73977.1"/>
    </source>
</evidence>
<feature type="region of interest" description="Disordered" evidence="9">
    <location>
        <begin position="151"/>
        <end position="170"/>
    </location>
</feature>
<dbReference type="Gene3D" id="3.40.140.10">
    <property type="entry name" value="Cytidine Deaminase, domain 2"/>
    <property type="match status" value="1"/>
</dbReference>
<evidence type="ECO:0000256" key="4">
    <source>
        <dbReference type="ARBA" id="ARBA00022723"/>
    </source>
</evidence>
<dbReference type="OrthoDB" id="9802676at2"/>
<dbReference type="EC" id="3.5.4.33" evidence="8"/>
<feature type="compositionally biased region" description="Basic and acidic residues" evidence="9">
    <location>
        <begin position="151"/>
        <end position="162"/>
    </location>
</feature>
<dbReference type="CDD" id="cd01285">
    <property type="entry name" value="nucleoside_deaminase"/>
    <property type="match status" value="1"/>
</dbReference>
<dbReference type="GeneID" id="56893091"/>
<dbReference type="RefSeq" id="WP_025800195.1">
    <property type="nucleotide sequence ID" value="NZ_CP009706.1"/>
</dbReference>
<dbReference type="PANTHER" id="PTHR11079">
    <property type="entry name" value="CYTOSINE DEAMINASE FAMILY MEMBER"/>
    <property type="match status" value="1"/>
</dbReference>
<comment type="subunit">
    <text evidence="2 8">Homodimer.</text>
</comment>
<feature type="binding site" evidence="8">
    <location>
        <position position="85"/>
    </location>
    <ligand>
        <name>Zn(2+)</name>
        <dbReference type="ChEBI" id="CHEBI:29105"/>
        <note>catalytic</note>
    </ligand>
</feature>
<comment type="cofactor">
    <cofactor evidence="8">
        <name>Zn(2+)</name>
        <dbReference type="ChEBI" id="CHEBI:29105"/>
    </cofactor>
    <text evidence="8">Binds 1 zinc ion per subunit.</text>
</comment>
<gene>
    <name evidence="8" type="primary">tadA</name>
    <name evidence="11" type="ORF">AT03_17305</name>
</gene>
<feature type="binding site" evidence="8">
    <location>
        <position position="55"/>
    </location>
    <ligand>
        <name>Zn(2+)</name>
        <dbReference type="ChEBI" id="CHEBI:29105"/>
        <note>catalytic</note>
    </ligand>
</feature>
<dbReference type="NCBIfam" id="NF008113">
    <property type="entry name" value="PRK10860.1"/>
    <property type="match status" value="1"/>
</dbReference>
<feature type="binding site" evidence="8">
    <location>
        <position position="88"/>
    </location>
    <ligand>
        <name>Zn(2+)</name>
        <dbReference type="ChEBI" id="CHEBI:29105"/>
        <note>catalytic</note>
    </ligand>
</feature>